<dbReference type="InterPro" id="IPR027065">
    <property type="entry name" value="Lon_Prtase"/>
</dbReference>
<accession>A0A4Y9SA52</accession>
<dbReference type="PANTHER" id="PTHR43718">
    <property type="entry name" value="LON PROTEASE"/>
    <property type="match status" value="1"/>
</dbReference>
<dbReference type="GO" id="GO:0004252">
    <property type="term" value="F:serine-type endopeptidase activity"/>
    <property type="evidence" value="ECO:0007669"/>
    <property type="project" value="InterPro"/>
</dbReference>
<dbReference type="InterPro" id="IPR003959">
    <property type="entry name" value="ATPase_AAA_core"/>
</dbReference>
<dbReference type="OrthoDB" id="8552455at2"/>
<protein>
    <submittedName>
        <fullName evidence="3">AAA family ATPase</fullName>
    </submittedName>
</protein>
<dbReference type="GO" id="GO:0006515">
    <property type="term" value="P:protein quality control for misfolded or incompletely synthesized proteins"/>
    <property type="evidence" value="ECO:0007669"/>
    <property type="project" value="TreeGrafter"/>
</dbReference>
<dbReference type="InterPro" id="IPR027417">
    <property type="entry name" value="P-loop_NTPase"/>
</dbReference>
<dbReference type="AlphaFoldDB" id="A0A4Y9SA52"/>
<proteinExistence type="predicted"/>
<evidence type="ECO:0000313" key="3">
    <source>
        <dbReference type="EMBL" id="TFW18666.1"/>
    </source>
</evidence>
<dbReference type="Pfam" id="PF00004">
    <property type="entry name" value="AAA"/>
    <property type="match status" value="1"/>
</dbReference>
<evidence type="ECO:0000259" key="2">
    <source>
        <dbReference type="SMART" id="SM00382"/>
    </source>
</evidence>
<sequence>MDLLFRQIQALRQLLKRLPTARICLAFHSKPWHCKQLNTTTIGKRKNFLWRSKNNFVALGKNMHMIVLLSKCQENDLQIFTAPSNAVQPKLELVNSTGPSLREPAQKLNPFELRNDPGQDSLFSTQEPPERSSVSLQPEIQEDATSKDIELNYMLSEQYPEPLELYTGPKIRLFQKKDAIAAVNAAQLCDPESCARISKVIKTLASHGEYRKLGQIQTDFHYSLRRLLDKYQQFQEVIEYVVNCAALSQHRGDNVLRMSPILLIGEAGVGKTQFVQEFAALLKVGFKKIDLSASQSNSELAGSSSFWSNSAPSKIFLMASQGVKGESLANPIFLLDEIDKPARSLGFTNADPLGVLHTLLERHSAACFTDLAIDIPLDVSNYTFFATCNDVDLVPPPLRSRFREFVIKISKNQMKDIAVSITHDLIDELPHTEVVFHPSAIEKLSELESPRIMKKYAEDALGRTLLGGRDIVEPKDIKTIVHAKPKMGFL</sequence>
<reference evidence="3 4" key="1">
    <citation type="submission" date="2019-03" db="EMBL/GenBank/DDBJ databases">
        <title>Draft Genome Sequence of Duganella callidus sp. nov., a Novel Duganella Species Isolated from Cultivated Soil.</title>
        <authorList>
            <person name="Raths R."/>
            <person name="Peta V."/>
            <person name="Bucking H."/>
        </authorList>
    </citation>
    <scope>NUCLEOTIDE SEQUENCE [LARGE SCALE GENOMIC DNA]</scope>
    <source>
        <strain evidence="3 4">DN04</strain>
    </source>
</reference>
<dbReference type="EMBL" id="SPVG01000180">
    <property type="protein sequence ID" value="TFW18666.1"/>
    <property type="molecule type" value="Genomic_DNA"/>
</dbReference>
<evidence type="ECO:0000256" key="1">
    <source>
        <dbReference type="SAM" id="MobiDB-lite"/>
    </source>
</evidence>
<dbReference type="PANTHER" id="PTHR43718:SF2">
    <property type="entry name" value="LON PROTEASE HOMOLOG, MITOCHONDRIAL"/>
    <property type="match status" value="1"/>
</dbReference>
<organism evidence="3 4">
    <name type="scientific">Duganella callida</name>
    <dbReference type="NCBI Taxonomy" id="2561932"/>
    <lineage>
        <taxon>Bacteria</taxon>
        <taxon>Pseudomonadati</taxon>
        <taxon>Pseudomonadota</taxon>
        <taxon>Betaproteobacteria</taxon>
        <taxon>Burkholderiales</taxon>
        <taxon>Oxalobacteraceae</taxon>
        <taxon>Telluria group</taxon>
        <taxon>Duganella</taxon>
    </lineage>
</organism>
<feature type="domain" description="AAA+ ATPase" evidence="2">
    <location>
        <begin position="257"/>
        <end position="410"/>
    </location>
</feature>
<comment type="caution">
    <text evidence="3">The sequence shown here is derived from an EMBL/GenBank/DDBJ whole genome shotgun (WGS) entry which is preliminary data.</text>
</comment>
<evidence type="ECO:0000313" key="4">
    <source>
        <dbReference type="Proteomes" id="UP000297729"/>
    </source>
</evidence>
<keyword evidence="4" id="KW-1185">Reference proteome</keyword>
<dbReference type="GO" id="GO:0004176">
    <property type="term" value="F:ATP-dependent peptidase activity"/>
    <property type="evidence" value="ECO:0007669"/>
    <property type="project" value="InterPro"/>
</dbReference>
<dbReference type="GO" id="GO:0005524">
    <property type="term" value="F:ATP binding"/>
    <property type="evidence" value="ECO:0007669"/>
    <property type="project" value="InterPro"/>
</dbReference>
<dbReference type="SUPFAM" id="SSF52540">
    <property type="entry name" value="P-loop containing nucleoside triphosphate hydrolases"/>
    <property type="match status" value="1"/>
</dbReference>
<feature type="compositionally biased region" description="Polar residues" evidence="1">
    <location>
        <begin position="121"/>
        <end position="138"/>
    </location>
</feature>
<name>A0A4Y9SA52_9BURK</name>
<dbReference type="Proteomes" id="UP000297729">
    <property type="component" value="Unassembled WGS sequence"/>
</dbReference>
<dbReference type="RefSeq" id="WP_135202849.1">
    <property type="nucleotide sequence ID" value="NZ_SPVG01000180.1"/>
</dbReference>
<dbReference type="GO" id="GO:0016887">
    <property type="term" value="F:ATP hydrolysis activity"/>
    <property type="evidence" value="ECO:0007669"/>
    <property type="project" value="InterPro"/>
</dbReference>
<dbReference type="InterPro" id="IPR003593">
    <property type="entry name" value="AAA+_ATPase"/>
</dbReference>
<gene>
    <name evidence="3" type="ORF">E4L98_17620</name>
</gene>
<dbReference type="SMART" id="SM00382">
    <property type="entry name" value="AAA"/>
    <property type="match status" value="1"/>
</dbReference>
<dbReference type="Gene3D" id="3.40.50.300">
    <property type="entry name" value="P-loop containing nucleotide triphosphate hydrolases"/>
    <property type="match status" value="1"/>
</dbReference>
<feature type="region of interest" description="Disordered" evidence="1">
    <location>
        <begin position="110"/>
        <end position="141"/>
    </location>
</feature>